<proteinExistence type="predicted"/>
<sequence length="276" mass="28957">MTHTDTVEVHIGSMESDDEETITLKDRKNGAFSSYGVGEFKTLSYPSARQLPDSCTSGGSNLVQSVTFSGTSSIDITTGDESKSVTYDVSVLQARDPSQAGSCSTDSDCDGSNQCNNGICEGGETQVNVGGAVVASNCRAVLVLSENSSVSTGFSINIIYFPPSSSGSTTPVESGALSVSIYEPQSQTYGYPQVVKFLLSPDATVLSVGDMDPNGQSSGTSIAFNSFTYDLLEGQYLTTGQTGTCTFPCSFAASMSDERTIEFSEGGSPHYTEDIR</sequence>
<evidence type="ECO:0000313" key="1">
    <source>
        <dbReference type="EMBL" id="QDG51893.1"/>
    </source>
</evidence>
<gene>
    <name evidence="1" type="ORF">FIV42_14430</name>
</gene>
<organism evidence="1 2">
    <name type="scientific">Persicimonas caeni</name>
    <dbReference type="NCBI Taxonomy" id="2292766"/>
    <lineage>
        <taxon>Bacteria</taxon>
        <taxon>Deltaproteobacteria</taxon>
        <taxon>Bradymonadales</taxon>
        <taxon>Bradymonadaceae</taxon>
        <taxon>Persicimonas</taxon>
    </lineage>
</organism>
<evidence type="ECO:0000313" key="2">
    <source>
        <dbReference type="Proteomes" id="UP000315995"/>
    </source>
</evidence>
<reference evidence="1 2" key="1">
    <citation type="submission" date="2019-06" db="EMBL/GenBank/DDBJ databases">
        <title>Persicimonas caeni gen. nov., sp. nov., a predatory bacterium isolated from solar saltern.</title>
        <authorList>
            <person name="Wang S."/>
        </authorList>
    </citation>
    <scope>NUCLEOTIDE SEQUENCE [LARGE SCALE GENOMIC DNA]</scope>
    <source>
        <strain evidence="1 2">YN101</strain>
    </source>
</reference>
<dbReference type="EMBL" id="CP041186">
    <property type="protein sequence ID" value="QDG51893.1"/>
    <property type="molecule type" value="Genomic_DNA"/>
</dbReference>
<accession>A0A5B8Y624</accession>
<keyword evidence="2" id="KW-1185">Reference proteome</keyword>
<accession>A0A4Y6PUH2</accession>
<dbReference type="Proteomes" id="UP000315995">
    <property type="component" value="Chromosome"/>
</dbReference>
<dbReference type="AlphaFoldDB" id="A0A4Y6PUH2"/>
<protein>
    <submittedName>
        <fullName evidence="1">Uncharacterized protein</fullName>
    </submittedName>
</protein>
<dbReference type="RefSeq" id="WP_141198373.1">
    <property type="nucleotide sequence ID" value="NZ_CP041186.1"/>
</dbReference>
<name>A0A4Y6PUH2_PERCE</name>